<dbReference type="CDD" id="cd16376">
    <property type="entry name" value="Avd_like"/>
    <property type="match status" value="1"/>
</dbReference>
<dbReference type="Proteomes" id="UP000322876">
    <property type="component" value="Unassembled WGS sequence"/>
</dbReference>
<dbReference type="NCBIfam" id="NF033474">
    <property type="entry name" value="DivGenRetAVD"/>
    <property type="match status" value="1"/>
</dbReference>
<evidence type="ECO:0000313" key="3">
    <source>
        <dbReference type="Proteomes" id="UP000322876"/>
    </source>
</evidence>
<proteinExistence type="predicted"/>
<comment type="caution">
    <text evidence="2">The sequence shown here is derived from an EMBL/GenBank/DDBJ whole genome shotgun (WGS) entry which is preliminary data.</text>
</comment>
<evidence type="ECO:0000259" key="1">
    <source>
        <dbReference type="Pfam" id="PF22296"/>
    </source>
</evidence>
<keyword evidence="3" id="KW-1185">Reference proteome</keyword>
<dbReference type="AlphaFoldDB" id="A0A5A8F406"/>
<protein>
    <submittedName>
        <fullName evidence="2">Diversity-generating retroelement protein Avd</fullName>
    </submittedName>
</protein>
<name>A0A5A8F406_9BACT</name>
<dbReference type="InterPro" id="IPR055360">
    <property type="entry name" value="bAvd"/>
</dbReference>
<reference evidence="2 3" key="1">
    <citation type="submission" date="2019-06" db="EMBL/GenBank/DDBJ databases">
        <title>Genomic insights into carbon and energy metabolism of Deferribacter autotrophicus revealed new metabolic traits in the phylum Deferribacteres.</title>
        <authorList>
            <person name="Slobodkin A.I."/>
            <person name="Slobodkina G.B."/>
            <person name="Allioux M."/>
            <person name="Alain K."/>
            <person name="Jebbar M."/>
            <person name="Shadrin V."/>
            <person name="Kublanov I.V."/>
            <person name="Toshchakov S.V."/>
            <person name="Bonch-Osmolovskaya E.A."/>
        </authorList>
    </citation>
    <scope>NUCLEOTIDE SEQUENCE [LARGE SCALE GENOMIC DNA]</scope>
    <source>
        <strain evidence="2 3">SL50</strain>
    </source>
</reference>
<dbReference type="Pfam" id="PF22296">
    <property type="entry name" value="bAvd"/>
    <property type="match status" value="1"/>
</dbReference>
<evidence type="ECO:0000313" key="2">
    <source>
        <dbReference type="EMBL" id="KAA0257234.1"/>
    </source>
</evidence>
<organism evidence="2 3">
    <name type="scientific">Deferribacter autotrophicus</name>
    <dbReference type="NCBI Taxonomy" id="500465"/>
    <lineage>
        <taxon>Bacteria</taxon>
        <taxon>Pseudomonadati</taxon>
        <taxon>Deferribacterota</taxon>
        <taxon>Deferribacteres</taxon>
        <taxon>Deferribacterales</taxon>
        <taxon>Deferribacteraceae</taxon>
        <taxon>Deferribacter</taxon>
    </lineage>
</organism>
<feature type="domain" description="bAvd-like" evidence="1">
    <location>
        <begin position="10"/>
        <end position="112"/>
    </location>
</feature>
<dbReference type="Gene3D" id="1.20.1440.60">
    <property type="entry name" value="23S rRNA-intervening sequence"/>
    <property type="match status" value="1"/>
</dbReference>
<dbReference type="InterPro" id="IPR036583">
    <property type="entry name" value="23S_rRNA_IVS_sf"/>
</dbReference>
<dbReference type="SUPFAM" id="SSF158446">
    <property type="entry name" value="IVS-encoded protein-like"/>
    <property type="match status" value="1"/>
</dbReference>
<accession>A0A5A8F406</accession>
<dbReference type="RefSeq" id="WP_149267375.1">
    <property type="nucleotide sequence ID" value="NZ_VFJB01000009.1"/>
</dbReference>
<sequence>MGVSASKLKILQKWEDVAGYAYIVLRHIPKSERFTLGAEIREAIWKGLKLIIKANAAKNKKPYLLELDSEVKVLLALIRVAYELKIIPIKKYEIFSEKLIEIGRMIGGWLKYANK</sequence>
<dbReference type="OrthoDB" id="9814817at2"/>
<dbReference type="EMBL" id="VFJB01000009">
    <property type="protein sequence ID" value="KAA0257234.1"/>
    <property type="molecule type" value="Genomic_DNA"/>
</dbReference>
<gene>
    <name evidence="2" type="primary">avd</name>
    <name evidence="2" type="ORF">FHQ18_11765</name>
</gene>